<dbReference type="AlphaFoldDB" id="A0A8S1XDD0"/>
<name>A0A8S1XDD0_PAROT</name>
<reference evidence="2" key="1">
    <citation type="submission" date="2021-01" db="EMBL/GenBank/DDBJ databases">
        <authorList>
            <consortium name="Genoscope - CEA"/>
            <person name="William W."/>
        </authorList>
    </citation>
    <scope>NUCLEOTIDE SEQUENCE</scope>
</reference>
<organism evidence="2 3">
    <name type="scientific">Paramecium octaurelia</name>
    <dbReference type="NCBI Taxonomy" id="43137"/>
    <lineage>
        <taxon>Eukaryota</taxon>
        <taxon>Sar</taxon>
        <taxon>Alveolata</taxon>
        <taxon>Ciliophora</taxon>
        <taxon>Intramacronucleata</taxon>
        <taxon>Oligohymenophorea</taxon>
        <taxon>Peniculida</taxon>
        <taxon>Parameciidae</taxon>
        <taxon>Paramecium</taxon>
    </lineage>
</organism>
<dbReference type="FunFam" id="1.10.510.10:FF:001792">
    <property type="entry name" value="Uncharacterized protein"/>
    <property type="match status" value="1"/>
</dbReference>
<accession>A0A8S1XDD0</accession>
<evidence type="ECO:0000259" key="1">
    <source>
        <dbReference type="PROSITE" id="PS50011"/>
    </source>
</evidence>
<dbReference type="GO" id="GO:0005737">
    <property type="term" value="C:cytoplasm"/>
    <property type="evidence" value="ECO:0007669"/>
    <property type="project" value="TreeGrafter"/>
</dbReference>
<dbReference type="OMA" id="MGLRYCH"/>
<keyword evidence="3" id="KW-1185">Reference proteome</keyword>
<protein>
    <recommendedName>
        <fullName evidence="1">Protein kinase domain-containing protein</fullName>
    </recommendedName>
</protein>
<dbReference type="GO" id="GO:0005524">
    <property type="term" value="F:ATP binding"/>
    <property type="evidence" value="ECO:0007669"/>
    <property type="project" value="InterPro"/>
</dbReference>
<gene>
    <name evidence="2" type="ORF">POCTA_138.1.T1180072</name>
</gene>
<dbReference type="SMART" id="SM00220">
    <property type="entry name" value="S_TKc"/>
    <property type="match status" value="1"/>
</dbReference>
<dbReference type="EMBL" id="CAJJDP010000118">
    <property type="protein sequence ID" value="CAD8198958.1"/>
    <property type="molecule type" value="Genomic_DNA"/>
</dbReference>
<proteinExistence type="predicted"/>
<comment type="caution">
    <text evidence="2">The sequence shown here is derived from an EMBL/GenBank/DDBJ whole genome shotgun (WGS) entry which is preliminary data.</text>
</comment>
<dbReference type="GO" id="GO:0004672">
    <property type="term" value="F:protein kinase activity"/>
    <property type="evidence" value="ECO:0007669"/>
    <property type="project" value="InterPro"/>
</dbReference>
<dbReference type="GO" id="GO:0007165">
    <property type="term" value="P:signal transduction"/>
    <property type="evidence" value="ECO:0007669"/>
    <property type="project" value="TreeGrafter"/>
</dbReference>
<dbReference type="OrthoDB" id="4062651at2759"/>
<sequence length="578" mass="68528">MNLESDIFNLLQCQEQMADEGQIVYTKEQQLQKVNDLVANLKSQYSGFVNQIELEDQVYLITIPLEIHNQICTFQFELLLDFEYNESVCRVILSDSSGRIIVKEKSIRISLSRYMLRLNTGLRVGSFFIHPLEGYIGLKLSTAHEQGHLFYQKESNYYEFVNYLDSLIQTALFSIRYHFLRIMILINRVDIKKIERYEEYMSTNRYPQSEKKGWRKFPQDIVPLLQRLKNTTKDNLNETFNNEQYQQYGPIISKQITSEIKIINQIKTDSPSDLQVEDKHVINSGGFSIIYGKDITYKLEKNEQKNTMKRHFAIKLDKNPETKKIQNEIKILQALSQDFQQDEQKCQNQKQNFFKFTGKCPYIAQFYYVPENSDVLLMERYFYSSLDHFQRRQEEFLSISTRIYLAHSIAMGLRYCHNYNIIHMDIKPANILISKTFLAKISDFGEAILMKGNKRNQRSGRSMPYCAPEMLNPNYKENFTQAYDIFSFGVLLFELLFERQPIDFRHQNIKLLEEKYQRQTYSVRVNLEEDKKKGPQLIMKYLLKLCLACLQPDPKYRPNIDKIILILKDSLSYMDKMY</sequence>
<evidence type="ECO:0000313" key="3">
    <source>
        <dbReference type="Proteomes" id="UP000683925"/>
    </source>
</evidence>
<dbReference type="InterPro" id="IPR000719">
    <property type="entry name" value="Prot_kinase_dom"/>
</dbReference>
<evidence type="ECO:0000313" key="2">
    <source>
        <dbReference type="EMBL" id="CAD8198958.1"/>
    </source>
</evidence>
<dbReference type="PROSITE" id="PS00108">
    <property type="entry name" value="PROTEIN_KINASE_ST"/>
    <property type="match status" value="1"/>
</dbReference>
<dbReference type="InterPro" id="IPR008271">
    <property type="entry name" value="Ser/Thr_kinase_AS"/>
</dbReference>
<dbReference type="Pfam" id="PF00069">
    <property type="entry name" value="Pkinase"/>
    <property type="match status" value="1"/>
</dbReference>
<feature type="domain" description="Protein kinase" evidence="1">
    <location>
        <begin position="276"/>
        <end position="574"/>
    </location>
</feature>
<dbReference type="PANTHER" id="PTHR23257">
    <property type="entry name" value="SERINE-THREONINE PROTEIN KINASE"/>
    <property type="match status" value="1"/>
</dbReference>
<dbReference type="PROSITE" id="PS50011">
    <property type="entry name" value="PROTEIN_KINASE_DOM"/>
    <property type="match status" value="1"/>
</dbReference>
<dbReference type="Proteomes" id="UP000683925">
    <property type="component" value="Unassembled WGS sequence"/>
</dbReference>
<dbReference type="InterPro" id="IPR050167">
    <property type="entry name" value="Ser_Thr_protein_kinase"/>
</dbReference>